<evidence type="ECO:0000256" key="1">
    <source>
        <dbReference type="ARBA" id="ARBA00000815"/>
    </source>
</evidence>
<dbReference type="EC" id="3.1.3.5" evidence="3 9"/>
<evidence type="ECO:0000256" key="8">
    <source>
        <dbReference type="ARBA" id="ARBA00023080"/>
    </source>
</evidence>
<comment type="similarity">
    <text evidence="2 9">Belongs to the pyrimidine 5'-nucleotidase family.</text>
</comment>
<dbReference type="GO" id="GO:0009117">
    <property type="term" value="P:nucleotide metabolic process"/>
    <property type="evidence" value="ECO:0007669"/>
    <property type="project" value="UniProtKB-KW"/>
</dbReference>
<dbReference type="GO" id="GO:0000166">
    <property type="term" value="F:nucleotide binding"/>
    <property type="evidence" value="ECO:0007669"/>
    <property type="project" value="UniProtKB-KW"/>
</dbReference>
<comment type="caution">
    <text evidence="10">The sequence shown here is derived from an EMBL/GenBank/DDBJ whole genome shotgun (WGS) entry which is preliminary data.</text>
</comment>
<keyword evidence="6 9" id="KW-0378">Hydrolase</keyword>
<dbReference type="SUPFAM" id="SSF56784">
    <property type="entry name" value="HAD-like"/>
    <property type="match status" value="1"/>
</dbReference>
<keyword evidence="7" id="KW-0460">Magnesium</keyword>
<dbReference type="InterPro" id="IPR036412">
    <property type="entry name" value="HAD-like_sf"/>
</dbReference>
<evidence type="ECO:0000256" key="5">
    <source>
        <dbReference type="ARBA" id="ARBA00022741"/>
    </source>
</evidence>
<evidence type="ECO:0000256" key="6">
    <source>
        <dbReference type="ARBA" id="ARBA00022801"/>
    </source>
</evidence>
<keyword evidence="4" id="KW-0479">Metal-binding</keyword>
<keyword evidence="8 9" id="KW-0546">Nucleotide metabolism</keyword>
<dbReference type="AlphaFoldDB" id="A0AAN7ZM04"/>
<gene>
    <name evidence="10" type="ORF">RI129_007953</name>
</gene>
<dbReference type="PANTHER" id="PTHR13045">
    <property type="entry name" value="5'-NUCLEOTIDASE"/>
    <property type="match status" value="1"/>
</dbReference>
<dbReference type="GO" id="GO:0005737">
    <property type="term" value="C:cytoplasm"/>
    <property type="evidence" value="ECO:0007669"/>
    <property type="project" value="UniProtKB-SubCell"/>
</dbReference>
<evidence type="ECO:0000256" key="3">
    <source>
        <dbReference type="ARBA" id="ARBA00012643"/>
    </source>
</evidence>
<evidence type="ECO:0000313" key="10">
    <source>
        <dbReference type="EMBL" id="KAK5644108.1"/>
    </source>
</evidence>
<keyword evidence="5 9" id="KW-0547">Nucleotide-binding</keyword>
<keyword evidence="11" id="KW-1185">Reference proteome</keyword>
<reference evidence="10 11" key="1">
    <citation type="journal article" date="2024" name="Insects">
        <title>An Improved Chromosome-Level Genome Assembly of the Firefly Pyrocoelia pectoralis.</title>
        <authorList>
            <person name="Fu X."/>
            <person name="Meyer-Rochow V.B."/>
            <person name="Ballantyne L."/>
            <person name="Zhu X."/>
        </authorList>
    </citation>
    <scope>NUCLEOTIDE SEQUENCE [LARGE SCALE GENOMIC DNA]</scope>
    <source>
        <strain evidence="10">XCY_ONT2</strain>
    </source>
</reference>
<dbReference type="PANTHER" id="PTHR13045:SF0">
    <property type="entry name" value="7-METHYLGUANOSINE PHOSPHATE-SPECIFIC 5'-NUCLEOTIDASE"/>
    <property type="match status" value="1"/>
</dbReference>
<proteinExistence type="inferred from homology"/>
<dbReference type="GO" id="GO:0008253">
    <property type="term" value="F:5'-nucleotidase activity"/>
    <property type="evidence" value="ECO:0007669"/>
    <property type="project" value="UniProtKB-EC"/>
</dbReference>
<protein>
    <recommendedName>
        <fullName evidence="3 9">5'-nucleotidase</fullName>
        <ecNumber evidence="3 9">3.1.3.5</ecNumber>
    </recommendedName>
</protein>
<comment type="subcellular location">
    <subcellularLocation>
        <location evidence="9">Cytoplasm</location>
    </subcellularLocation>
</comment>
<dbReference type="SFLD" id="SFLDG01128">
    <property type="entry name" value="C1.4:_5'-Nucleotidase_Like"/>
    <property type="match status" value="1"/>
</dbReference>
<organism evidence="10 11">
    <name type="scientific">Pyrocoelia pectoralis</name>
    <dbReference type="NCBI Taxonomy" id="417401"/>
    <lineage>
        <taxon>Eukaryota</taxon>
        <taxon>Metazoa</taxon>
        <taxon>Ecdysozoa</taxon>
        <taxon>Arthropoda</taxon>
        <taxon>Hexapoda</taxon>
        <taxon>Insecta</taxon>
        <taxon>Pterygota</taxon>
        <taxon>Neoptera</taxon>
        <taxon>Endopterygota</taxon>
        <taxon>Coleoptera</taxon>
        <taxon>Polyphaga</taxon>
        <taxon>Elateriformia</taxon>
        <taxon>Elateroidea</taxon>
        <taxon>Lampyridae</taxon>
        <taxon>Lampyrinae</taxon>
        <taxon>Pyrocoelia</taxon>
    </lineage>
</organism>
<dbReference type="Gene3D" id="3.40.50.1000">
    <property type="entry name" value="HAD superfamily/HAD-like"/>
    <property type="match status" value="1"/>
</dbReference>
<keyword evidence="9" id="KW-0963">Cytoplasm</keyword>
<evidence type="ECO:0000256" key="7">
    <source>
        <dbReference type="ARBA" id="ARBA00022842"/>
    </source>
</evidence>
<accession>A0AAN7ZM04</accession>
<evidence type="ECO:0000256" key="2">
    <source>
        <dbReference type="ARBA" id="ARBA00008389"/>
    </source>
</evidence>
<dbReference type="InterPro" id="IPR006434">
    <property type="entry name" value="Pyrimidine_nucleotidase_eu"/>
</dbReference>
<dbReference type="EMBL" id="JAVRBK010000005">
    <property type="protein sequence ID" value="KAK5644108.1"/>
    <property type="molecule type" value="Genomic_DNA"/>
</dbReference>
<dbReference type="GO" id="GO:0000287">
    <property type="term" value="F:magnesium ion binding"/>
    <property type="evidence" value="ECO:0007669"/>
    <property type="project" value="InterPro"/>
</dbReference>
<name>A0AAN7ZM04_9COLE</name>
<dbReference type="Pfam" id="PF05822">
    <property type="entry name" value="UMPH-1"/>
    <property type="match status" value="1"/>
</dbReference>
<comment type="catalytic activity">
    <reaction evidence="1 9">
        <text>a ribonucleoside 5'-phosphate + H2O = a ribonucleoside + phosphate</text>
        <dbReference type="Rhea" id="RHEA:12484"/>
        <dbReference type="ChEBI" id="CHEBI:15377"/>
        <dbReference type="ChEBI" id="CHEBI:18254"/>
        <dbReference type="ChEBI" id="CHEBI:43474"/>
        <dbReference type="ChEBI" id="CHEBI:58043"/>
        <dbReference type="EC" id="3.1.3.5"/>
    </reaction>
</comment>
<dbReference type="InterPro" id="IPR023214">
    <property type="entry name" value="HAD_sf"/>
</dbReference>
<dbReference type="Proteomes" id="UP001329430">
    <property type="component" value="Chromosome 5"/>
</dbReference>
<dbReference type="NCBIfam" id="TIGR01544">
    <property type="entry name" value="HAD-SF-IE"/>
    <property type="match status" value="1"/>
</dbReference>
<dbReference type="Gene3D" id="1.10.150.340">
    <property type="entry name" value="Pyrimidine 5'-nucleotidase (UMPH-1), N-terminal domain"/>
    <property type="match status" value="1"/>
</dbReference>
<dbReference type="SFLD" id="SFLDS00003">
    <property type="entry name" value="Haloacid_Dehalogenase"/>
    <property type="match status" value="1"/>
</dbReference>
<evidence type="ECO:0000313" key="11">
    <source>
        <dbReference type="Proteomes" id="UP001329430"/>
    </source>
</evidence>
<evidence type="ECO:0000256" key="4">
    <source>
        <dbReference type="ARBA" id="ARBA00022723"/>
    </source>
</evidence>
<sequence length="326" mass="37148">MHHVAKLSRSTKILISATFKLIKPLITKMPPNFVMEIQALNHSKVHIKNKDNVNKVIENIIGEGKKHLQIISDFDQTITKQYEKKDDAKVKDISSFGVFVRCPSISVTYFNLAKALTGKYQPIERDPKVPYDEKKAAIEEWYTKLDQVIRGEKVSRREIEQTAYESGPSLRDGACELFSDLNKAQIPLLIFSAGLGDAVEAILQNFNILYPNIEIVSNFLKYDDKGVIEGFRNHPIIHVFNKNESAIKDTSYYDVVKHCRNVILMGDSLGDCEMADGVPNLKNILKIGFLHDQVEEKLPGYMDRFDIVLEDDQSMNVIRSILKYIL</sequence>
<dbReference type="FunFam" id="3.40.50.1000:FF:000032">
    <property type="entry name" value="Cytosolic 5-nucleotidase 3-like"/>
    <property type="match status" value="1"/>
</dbReference>
<evidence type="ECO:0000256" key="9">
    <source>
        <dbReference type="RuleBase" id="RU361276"/>
    </source>
</evidence>